<sequence>MGPPPTFPPRSTSLPPTFFMPPPGPVHISVSSVGTNSGSNLNFIPTPNVTSSLGFHISQQGSSSALPTSFTPTASPASSTPSVSRLNIGVSGTPTSPSIGSATQAASRGRSGKVTPQYDAYSRPIIVPDEKDGFFPSFVATHMVT</sequence>
<gene>
    <name evidence="2" type="primary">LOC107795936</name>
</gene>
<name>A0A1S4ABY7_TOBAC</name>
<accession>A0A1S4ABY7</accession>
<feature type="compositionally biased region" description="Low complexity" evidence="1">
    <location>
        <begin position="62"/>
        <end position="84"/>
    </location>
</feature>
<organism evidence="2">
    <name type="scientific">Nicotiana tabacum</name>
    <name type="common">Common tobacco</name>
    <dbReference type="NCBI Taxonomy" id="4097"/>
    <lineage>
        <taxon>Eukaryota</taxon>
        <taxon>Viridiplantae</taxon>
        <taxon>Streptophyta</taxon>
        <taxon>Embryophyta</taxon>
        <taxon>Tracheophyta</taxon>
        <taxon>Spermatophyta</taxon>
        <taxon>Magnoliopsida</taxon>
        <taxon>eudicotyledons</taxon>
        <taxon>Gunneridae</taxon>
        <taxon>Pentapetalae</taxon>
        <taxon>asterids</taxon>
        <taxon>lamiids</taxon>
        <taxon>Solanales</taxon>
        <taxon>Solanaceae</taxon>
        <taxon>Nicotianoideae</taxon>
        <taxon>Nicotianeae</taxon>
        <taxon>Nicotiana</taxon>
    </lineage>
</organism>
<evidence type="ECO:0000256" key="1">
    <source>
        <dbReference type="SAM" id="MobiDB-lite"/>
    </source>
</evidence>
<dbReference type="KEGG" id="nta:107795936"/>
<protein>
    <submittedName>
        <fullName evidence="2">Uncharacterized protein</fullName>
    </submittedName>
</protein>
<feature type="region of interest" description="Disordered" evidence="1">
    <location>
        <begin position="58"/>
        <end position="115"/>
    </location>
</feature>
<dbReference type="AlphaFoldDB" id="A0A1S4ABY7"/>
<dbReference type="OrthoDB" id="10390861at2759"/>
<evidence type="ECO:0000313" key="2">
    <source>
        <dbReference type="RefSeq" id="XP_016474129.1"/>
    </source>
</evidence>
<reference evidence="2" key="1">
    <citation type="submission" date="2025-08" db="UniProtKB">
        <authorList>
            <consortium name="RefSeq"/>
        </authorList>
    </citation>
    <scope>IDENTIFICATION</scope>
</reference>
<proteinExistence type="predicted"/>
<feature type="compositionally biased region" description="Polar residues" evidence="1">
    <location>
        <begin position="90"/>
        <end position="106"/>
    </location>
</feature>
<dbReference type="RefSeq" id="XP_016474129.1">
    <property type="nucleotide sequence ID" value="XM_016618643.1"/>
</dbReference>
<dbReference type="PaxDb" id="4097-A0A1S4ABY7"/>